<comment type="subcellular location">
    <subcellularLocation>
        <location evidence="1">Cell membrane</location>
        <topology evidence="1">Multi-pass membrane protein</topology>
    </subcellularLocation>
</comment>
<gene>
    <name evidence="9" type="ORF">Q6348_08665</name>
</gene>
<dbReference type="InterPro" id="IPR004638">
    <property type="entry name" value="EmrB-like"/>
</dbReference>
<feature type="transmembrane region" description="Helical" evidence="7">
    <location>
        <begin position="24"/>
        <end position="49"/>
    </location>
</feature>
<dbReference type="Gene3D" id="1.20.1720.10">
    <property type="entry name" value="Multidrug resistance protein D"/>
    <property type="match status" value="1"/>
</dbReference>
<feature type="transmembrane region" description="Helical" evidence="7">
    <location>
        <begin position="214"/>
        <end position="234"/>
    </location>
</feature>
<comment type="caution">
    <text evidence="9">The sequence shown here is derived from an EMBL/GenBank/DDBJ whole genome shotgun (WGS) entry which is preliminary data.</text>
</comment>
<feature type="transmembrane region" description="Helical" evidence="7">
    <location>
        <begin position="117"/>
        <end position="138"/>
    </location>
</feature>
<keyword evidence="2" id="KW-0813">Transport</keyword>
<reference evidence="9 10" key="1">
    <citation type="submission" date="2023-07" db="EMBL/GenBank/DDBJ databases">
        <title>Description of novel actinomycetes strains, isolated from tidal flat sediment.</title>
        <authorList>
            <person name="Lu C."/>
        </authorList>
    </citation>
    <scope>NUCLEOTIDE SEQUENCE [LARGE SCALE GENOMIC DNA]</scope>
    <source>
        <strain evidence="9 10">SYSU T00b441</strain>
    </source>
</reference>
<feature type="transmembrane region" description="Helical" evidence="7">
    <location>
        <begin position="415"/>
        <end position="433"/>
    </location>
</feature>
<feature type="domain" description="Major facilitator superfamily (MFS) profile" evidence="8">
    <location>
        <begin position="27"/>
        <end position="508"/>
    </location>
</feature>
<feature type="transmembrane region" description="Helical" evidence="7">
    <location>
        <begin position="150"/>
        <end position="168"/>
    </location>
</feature>
<evidence type="ECO:0000256" key="3">
    <source>
        <dbReference type="ARBA" id="ARBA00022475"/>
    </source>
</evidence>
<feature type="transmembrane region" description="Helical" evidence="7">
    <location>
        <begin position="61"/>
        <end position="80"/>
    </location>
</feature>
<feature type="transmembrane region" description="Helical" evidence="7">
    <location>
        <begin position="314"/>
        <end position="335"/>
    </location>
</feature>
<dbReference type="PANTHER" id="PTHR23501:SF197">
    <property type="entry name" value="COMD"/>
    <property type="match status" value="1"/>
</dbReference>
<dbReference type="InterPro" id="IPR036259">
    <property type="entry name" value="MFS_trans_sf"/>
</dbReference>
<feature type="transmembrane region" description="Helical" evidence="7">
    <location>
        <begin position="375"/>
        <end position="395"/>
    </location>
</feature>
<feature type="transmembrane region" description="Helical" evidence="7">
    <location>
        <begin position="347"/>
        <end position="369"/>
    </location>
</feature>
<evidence type="ECO:0000313" key="10">
    <source>
        <dbReference type="Proteomes" id="UP001232536"/>
    </source>
</evidence>
<feature type="transmembrane region" description="Helical" evidence="7">
    <location>
        <begin position="240"/>
        <end position="260"/>
    </location>
</feature>
<keyword evidence="5 7" id="KW-1133">Transmembrane helix</keyword>
<dbReference type="PRINTS" id="PR01036">
    <property type="entry name" value="TCRTETB"/>
</dbReference>
<evidence type="ECO:0000313" key="9">
    <source>
        <dbReference type="EMBL" id="MDO8107266.1"/>
    </source>
</evidence>
<feature type="transmembrane region" description="Helical" evidence="7">
    <location>
        <begin position="180"/>
        <end position="202"/>
    </location>
</feature>
<evidence type="ECO:0000256" key="7">
    <source>
        <dbReference type="SAM" id="Phobius"/>
    </source>
</evidence>
<keyword evidence="6 7" id="KW-0472">Membrane</keyword>
<evidence type="ECO:0000256" key="6">
    <source>
        <dbReference type="ARBA" id="ARBA00023136"/>
    </source>
</evidence>
<dbReference type="PROSITE" id="PS50850">
    <property type="entry name" value="MFS"/>
    <property type="match status" value="1"/>
</dbReference>
<dbReference type="InterPro" id="IPR011701">
    <property type="entry name" value="MFS"/>
</dbReference>
<feature type="transmembrane region" description="Helical" evidence="7">
    <location>
        <begin position="92"/>
        <end position="111"/>
    </location>
</feature>
<dbReference type="Gene3D" id="1.20.1250.20">
    <property type="entry name" value="MFS general substrate transporter like domains"/>
    <property type="match status" value="1"/>
</dbReference>
<evidence type="ECO:0000256" key="1">
    <source>
        <dbReference type="ARBA" id="ARBA00004651"/>
    </source>
</evidence>
<dbReference type="PANTHER" id="PTHR23501">
    <property type="entry name" value="MAJOR FACILITATOR SUPERFAMILY"/>
    <property type="match status" value="1"/>
</dbReference>
<feature type="transmembrane region" description="Helical" evidence="7">
    <location>
        <begin position="485"/>
        <end position="503"/>
    </location>
</feature>
<organism evidence="9 10">
    <name type="scientific">Actinotalea lenta</name>
    <dbReference type="NCBI Taxonomy" id="3064654"/>
    <lineage>
        <taxon>Bacteria</taxon>
        <taxon>Bacillati</taxon>
        <taxon>Actinomycetota</taxon>
        <taxon>Actinomycetes</taxon>
        <taxon>Micrococcales</taxon>
        <taxon>Cellulomonadaceae</taxon>
        <taxon>Actinotalea</taxon>
    </lineage>
</organism>
<dbReference type="Proteomes" id="UP001232536">
    <property type="component" value="Unassembled WGS sequence"/>
</dbReference>
<evidence type="ECO:0000256" key="2">
    <source>
        <dbReference type="ARBA" id="ARBA00022448"/>
    </source>
</evidence>
<feature type="transmembrane region" description="Helical" evidence="7">
    <location>
        <begin position="281"/>
        <end position="302"/>
    </location>
</feature>
<keyword evidence="10" id="KW-1185">Reference proteome</keyword>
<dbReference type="SUPFAM" id="SSF103473">
    <property type="entry name" value="MFS general substrate transporter"/>
    <property type="match status" value="1"/>
</dbReference>
<dbReference type="InterPro" id="IPR020846">
    <property type="entry name" value="MFS_dom"/>
</dbReference>
<keyword evidence="3" id="KW-1003">Cell membrane</keyword>
<keyword evidence="4 7" id="KW-0812">Transmembrane</keyword>
<dbReference type="EMBL" id="JAUQYP010000001">
    <property type="protein sequence ID" value="MDO8107266.1"/>
    <property type="molecule type" value="Genomic_DNA"/>
</dbReference>
<proteinExistence type="predicted"/>
<dbReference type="Pfam" id="PF07690">
    <property type="entry name" value="MFS_1"/>
    <property type="match status" value="1"/>
</dbReference>
<evidence type="ECO:0000259" key="8">
    <source>
        <dbReference type="PROSITE" id="PS50850"/>
    </source>
</evidence>
<sequence length="526" mass="54702">MSQPVEGAGTFPDPEDVARNKRQFAWTFVGLMLAMLLAALDQTIVATALPTIVGDLHGLEHLSWVVTAYLLASTIGLPIYGKIGDLFGRKPIFLFAIAVFLVGSALSGAAHNMGELIAFRGLQGIGGGGLMIGAQAIVGDIIPPRQRGKYAGLMGSVFGLASIAGPLLGGYLTDSVGWRWVFYINLPLGIAAFATVLVTLHLHKPTGQRPRLDYAGTTLLALFSSAAVLLTSWAGNTYAWGSPQILGLAVVIVVTAVVFVQVEKRAEHPVIPLSLFRERNFVFPAAAGVTIGISMFAVVAYLPTYLQMVQRVSATASGLMMIPMVLGMLTSSILTGHAITRTGKYRVYPVAGAAVAGGGLLLLGQIGVATPYWELALAMVILGLGVGGAMQNLTLIVQNSVPHGVLGAATSAQNYFRQIGASLGIAVFGSIFVNRLTTQLASGPLAGHPVGGGGVSSLTPEVLGTLPAQVQQAIADAFGTALPPIYLYAVPVVLLGAVLGLFIEARQLSDTAPAAAMREERVESAV</sequence>
<protein>
    <submittedName>
        <fullName evidence="9">MDR family MFS transporter</fullName>
    </submittedName>
</protein>
<dbReference type="RefSeq" id="WP_304600897.1">
    <property type="nucleotide sequence ID" value="NZ_JAUQYO010000001.1"/>
</dbReference>
<dbReference type="CDD" id="cd17502">
    <property type="entry name" value="MFS_Azr1_MDR_like"/>
    <property type="match status" value="1"/>
</dbReference>
<dbReference type="NCBIfam" id="TIGR00711">
    <property type="entry name" value="efflux_EmrB"/>
    <property type="match status" value="1"/>
</dbReference>
<evidence type="ECO:0000256" key="5">
    <source>
        <dbReference type="ARBA" id="ARBA00022989"/>
    </source>
</evidence>
<evidence type="ECO:0000256" key="4">
    <source>
        <dbReference type="ARBA" id="ARBA00022692"/>
    </source>
</evidence>
<accession>A0ABT9D8Q2</accession>
<name>A0ABT9D8Q2_9CELL</name>